<dbReference type="SUPFAM" id="SSF48452">
    <property type="entry name" value="TPR-like"/>
    <property type="match status" value="1"/>
</dbReference>
<sequence length="103" mass="11683">MSRVEKLLAMLQDNANDAFLQHALALEYIKLAQDEQAITIFENLLAVNPDYVGSYYHLAKLQEKTGEVDQAILTYEKGMAVAQKLNDRHAYGELHGAWEELTM</sequence>
<comment type="caution">
    <text evidence="2">The sequence shown here is derived from an EMBL/GenBank/DDBJ whole genome shotgun (WGS) entry which is preliminary data.</text>
</comment>
<name>A0ABW6A935_9BACT</name>
<evidence type="ECO:0000256" key="1">
    <source>
        <dbReference type="PROSITE-ProRule" id="PRU00339"/>
    </source>
</evidence>
<dbReference type="Pfam" id="PF14559">
    <property type="entry name" value="TPR_19"/>
    <property type="match status" value="1"/>
</dbReference>
<evidence type="ECO:0000313" key="3">
    <source>
        <dbReference type="Proteomes" id="UP001597511"/>
    </source>
</evidence>
<dbReference type="Gene3D" id="1.25.40.10">
    <property type="entry name" value="Tetratricopeptide repeat domain"/>
    <property type="match status" value="1"/>
</dbReference>
<gene>
    <name evidence="2" type="ORF">ACFS6H_19350</name>
</gene>
<dbReference type="SMART" id="SM00028">
    <property type="entry name" value="TPR"/>
    <property type="match status" value="2"/>
</dbReference>
<dbReference type="InterPro" id="IPR019734">
    <property type="entry name" value="TPR_rpt"/>
</dbReference>
<protein>
    <submittedName>
        <fullName evidence="2">Tetratricopeptide repeat protein</fullName>
    </submittedName>
</protein>
<dbReference type="Proteomes" id="UP001597511">
    <property type="component" value="Unassembled WGS sequence"/>
</dbReference>
<dbReference type="EMBL" id="JBHUOZ010000003">
    <property type="protein sequence ID" value="MFD2921884.1"/>
    <property type="molecule type" value="Genomic_DNA"/>
</dbReference>
<keyword evidence="3" id="KW-1185">Reference proteome</keyword>
<keyword evidence="1" id="KW-0802">TPR repeat</keyword>
<feature type="repeat" description="TPR" evidence="1">
    <location>
        <begin position="18"/>
        <end position="51"/>
    </location>
</feature>
<dbReference type="PROSITE" id="PS50005">
    <property type="entry name" value="TPR"/>
    <property type="match status" value="1"/>
</dbReference>
<reference evidence="3" key="1">
    <citation type="journal article" date="2019" name="Int. J. Syst. Evol. Microbiol.">
        <title>The Global Catalogue of Microorganisms (GCM) 10K type strain sequencing project: providing services to taxonomists for standard genome sequencing and annotation.</title>
        <authorList>
            <consortium name="The Broad Institute Genomics Platform"/>
            <consortium name="The Broad Institute Genome Sequencing Center for Infectious Disease"/>
            <person name="Wu L."/>
            <person name="Ma J."/>
        </authorList>
    </citation>
    <scope>NUCLEOTIDE SEQUENCE [LARGE SCALE GENOMIC DNA]</scope>
    <source>
        <strain evidence="3">KCTC 23299</strain>
    </source>
</reference>
<dbReference type="InterPro" id="IPR011990">
    <property type="entry name" value="TPR-like_helical_dom_sf"/>
</dbReference>
<accession>A0ABW6A935</accession>
<proteinExistence type="predicted"/>
<dbReference type="RefSeq" id="WP_386103052.1">
    <property type="nucleotide sequence ID" value="NZ_JBHUOZ010000003.1"/>
</dbReference>
<evidence type="ECO:0000313" key="2">
    <source>
        <dbReference type="EMBL" id="MFD2921884.1"/>
    </source>
</evidence>
<organism evidence="2 3">
    <name type="scientific">Terrimonas rubra</name>
    <dbReference type="NCBI Taxonomy" id="1035890"/>
    <lineage>
        <taxon>Bacteria</taxon>
        <taxon>Pseudomonadati</taxon>
        <taxon>Bacteroidota</taxon>
        <taxon>Chitinophagia</taxon>
        <taxon>Chitinophagales</taxon>
        <taxon>Chitinophagaceae</taxon>
        <taxon>Terrimonas</taxon>
    </lineage>
</organism>